<dbReference type="EMBL" id="AEXC02002838">
    <property type="protein sequence ID" value="KFH02044.1"/>
    <property type="molecule type" value="Genomic_DNA"/>
</dbReference>
<dbReference type="AlphaFoldDB" id="A0A086PNW2"/>
<feature type="signal peptide" evidence="1">
    <location>
        <begin position="1"/>
        <end position="22"/>
    </location>
</feature>
<keyword evidence="1" id="KW-0732">Signal</keyword>
<evidence type="ECO:0000256" key="1">
    <source>
        <dbReference type="SAM" id="SignalP"/>
    </source>
</evidence>
<feature type="chain" id="PRO_5001813581" evidence="1">
    <location>
        <begin position="23"/>
        <end position="204"/>
    </location>
</feature>
<organism evidence="2 3">
    <name type="scientific">Toxoplasma gondii MAS</name>
    <dbReference type="NCBI Taxonomy" id="943118"/>
    <lineage>
        <taxon>Eukaryota</taxon>
        <taxon>Sar</taxon>
        <taxon>Alveolata</taxon>
        <taxon>Apicomplexa</taxon>
        <taxon>Conoidasida</taxon>
        <taxon>Coccidia</taxon>
        <taxon>Eucoccidiorida</taxon>
        <taxon>Eimeriorina</taxon>
        <taxon>Sarcocystidae</taxon>
        <taxon>Toxoplasma</taxon>
    </lineage>
</organism>
<proteinExistence type="predicted"/>
<accession>A0A086PNW2</accession>
<name>A0A086PNW2_TOXGO</name>
<reference evidence="2 3" key="1">
    <citation type="submission" date="2014-04" db="EMBL/GenBank/DDBJ databases">
        <authorList>
            <person name="Sibley D."/>
            <person name="Venepally P."/>
            <person name="Karamycheva S."/>
            <person name="Hadjithomas M."/>
            <person name="Khan A."/>
            <person name="Brunk B."/>
            <person name="Roos D."/>
            <person name="Caler E."/>
            <person name="Lorenzi H."/>
        </authorList>
    </citation>
    <scope>NUCLEOTIDE SEQUENCE [LARGE SCALE GENOMIC DNA]</scope>
    <source>
        <strain evidence="2 3">MAS</strain>
    </source>
</reference>
<evidence type="ECO:0000313" key="3">
    <source>
        <dbReference type="Proteomes" id="UP000028821"/>
    </source>
</evidence>
<dbReference type="VEuPathDB" id="ToxoDB:TGMAS_204530"/>
<gene>
    <name evidence="2" type="ORF">TGMAS_204530</name>
</gene>
<protein>
    <submittedName>
        <fullName evidence="2">Microneme protein MIC11</fullName>
    </submittedName>
</protein>
<dbReference type="Proteomes" id="UP000028821">
    <property type="component" value="Unassembled WGS sequence"/>
</dbReference>
<evidence type="ECO:0000313" key="2">
    <source>
        <dbReference type="EMBL" id="KFH02044.1"/>
    </source>
</evidence>
<sequence length="204" mass="22399">MQLKKLSVVSITLLGLLKFVNGVSEGVVVPVRFGSETARADLLNQVSETVFSLVETTEDDKSAASIVRGAFRSALKEILVAVKGEVQQTCEELADLAARKIHEAEERGEGRLDKEEAVDDESDFSFLDSPKTSEASIRPHGFLQERKFVDTLKTLAKGALKTFVEPMKAALVDGIRPMLPKIKEVAIDVFRQACEHAEEKLQDA</sequence>
<comment type="caution">
    <text evidence="2">The sequence shown here is derived from an EMBL/GenBank/DDBJ whole genome shotgun (WGS) entry which is preliminary data.</text>
</comment>
<dbReference type="OrthoDB" id="331286at2759"/>